<feature type="region of interest" description="Disordered" evidence="1">
    <location>
        <begin position="85"/>
        <end position="109"/>
    </location>
</feature>
<dbReference type="Gene3D" id="3.90.70.10">
    <property type="entry name" value="Cysteine proteinases"/>
    <property type="match status" value="1"/>
</dbReference>
<evidence type="ECO:0000313" key="4">
    <source>
        <dbReference type="Proteomes" id="UP000008227"/>
    </source>
</evidence>
<dbReference type="InterPro" id="IPR001394">
    <property type="entry name" value="Peptidase_C19_UCH"/>
</dbReference>
<evidence type="ECO:0000313" key="3">
    <source>
        <dbReference type="Ensembl" id="ENSSSCP00000053567.2"/>
    </source>
</evidence>
<feature type="compositionally biased region" description="Polar residues" evidence="1">
    <location>
        <begin position="7"/>
        <end position="30"/>
    </location>
</feature>
<dbReference type="GO" id="GO:0004843">
    <property type="term" value="F:cysteine-type deubiquitinase activity"/>
    <property type="evidence" value="ECO:0007669"/>
    <property type="project" value="InterPro"/>
</dbReference>
<reference evidence="3" key="2">
    <citation type="journal article" date="2020" name="Gigascience">
        <title>An improved pig reference genome sequence to enable pig genetics and genomics research.</title>
        <authorList>
            <person name="Warr A."/>
            <person name="Affara N."/>
            <person name="Aken B."/>
            <person name="Beiki H."/>
            <person name="Bickhart D.M."/>
            <person name="Billis K."/>
            <person name="Chow W."/>
            <person name="Eory L."/>
            <person name="Finlayson H.A."/>
            <person name="Flicek P."/>
            <person name="Giron C.G."/>
            <person name="Griffin D.K."/>
            <person name="Hall R."/>
            <person name="Hannum G."/>
            <person name="Hourlier T."/>
            <person name="Howe K."/>
            <person name="Hume D.A."/>
            <person name="Izuogu O."/>
            <person name="Kim K."/>
            <person name="Koren S."/>
            <person name="Liu H."/>
            <person name="Manchanda N."/>
            <person name="Martin F.J."/>
            <person name="Nonneman D.J."/>
            <person name="O'Connor R.E."/>
            <person name="Phillippy A.M."/>
            <person name="Rohrer G.A."/>
            <person name="Rosen B.D."/>
            <person name="Rund L.A."/>
            <person name="Sargent C.A."/>
            <person name="Schook L.B."/>
            <person name="Schroeder S.G."/>
            <person name="Schwartz A.S."/>
            <person name="Skinner B.M."/>
            <person name="Talbot R."/>
            <person name="Tseng E."/>
            <person name="Tuggle C.K."/>
            <person name="Watson M."/>
            <person name="Smith T.P.L."/>
            <person name="Archibald A.L."/>
        </authorList>
    </citation>
    <scope>NUCLEOTIDE SEQUENCE [LARGE SCALE GENOMIC DNA]</scope>
    <source>
        <strain evidence="3">Duroc</strain>
    </source>
</reference>
<dbReference type="SUPFAM" id="SSF54001">
    <property type="entry name" value="Cysteine proteinases"/>
    <property type="match status" value="1"/>
</dbReference>
<reference evidence="3" key="3">
    <citation type="submission" date="2025-08" db="UniProtKB">
        <authorList>
            <consortium name="Ensembl"/>
        </authorList>
    </citation>
    <scope>IDENTIFICATION</scope>
</reference>
<keyword evidence="4" id="KW-1185">Reference proteome</keyword>
<protein>
    <recommendedName>
        <fullName evidence="2">USP domain-containing protein</fullName>
    </recommendedName>
</protein>
<dbReference type="AlphaFoldDB" id="A0A287BBW6"/>
<feature type="compositionally biased region" description="Polar residues" evidence="1">
    <location>
        <begin position="89"/>
        <end position="100"/>
    </location>
</feature>
<dbReference type="GO" id="GO:0016579">
    <property type="term" value="P:protein deubiquitination"/>
    <property type="evidence" value="ECO:0007669"/>
    <property type="project" value="InterPro"/>
</dbReference>
<dbReference type="Proteomes" id="UP000008227">
    <property type="component" value="Chromosome 6"/>
</dbReference>
<name>A0A287BBW6_PIG</name>
<evidence type="ECO:0000259" key="2">
    <source>
        <dbReference type="PROSITE" id="PS50235"/>
    </source>
</evidence>
<dbReference type="Ensembl" id="ENSSSCT00000054348.2">
    <property type="protein sequence ID" value="ENSSSCP00000053567.2"/>
    <property type="gene ID" value="ENSSSCG00000033319.2"/>
</dbReference>
<accession>A0A287BBW6</accession>
<dbReference type="GeneTree" id="ENSGT00940000161929"/>
<dbReference type="InterPro" id="IPR038765">
    <property type="entry name" value="Papain-like_cys_pep_sf"/>
</dbReference>
<sequence>MNEGSVEENNPGPNKTSKTASSEHISSNRKTPSHLKDPTKQRNSKRGPSGKATSTENPNLEEPVLSIQTLSSKRRDTCLMICEEEREPTSSPHTSPTKICSQVGPEDPEHEKYEEINTLVDLDFDNVTQSADDFCKANENRIPERSQGVAEQLQQCHVELELHQQEPPLTVRILDSQEHTEKDFKSQQDLHSLGALGSDTNAGILDPEDTEAEAKALKSNAEAGDPLHTYQPISVVSHLGSSPDSGHYISDVYDFQKQAWFTFNDLQVSEIDESVMREARLRTGCIFFYMHRDIFQALLGKTRNSQLLKKTTLA</sequence>
<dbReference type="InParanoid" id="A0A287BBW6"/>
<organism evidence="3 4">
    <name type="scientific">Sus scrofa</name>
    <name type="common">Pig</name>
    <dbReference type="NCBI Taxonomy" id="9823"/>
    <lineage>
        <taxon>Eukaryota</taxon>
        <taxon>Metazoa</taxon>
        <taxon>Chordata</taxon>
        <taxon>Craniata</taxon>
        <taxon>Vertebrata</taxon>
        <taxon>Euteleostomi</taxon>
        <taxon>Mammalia</taxon>
        <taxon>Eutheria</taxon>
        <taxon>Laurasiatheria</taxon>
        <taxon>Artiodactyla</taxon>
        <taxon>Suina</taxon>
        <taxon>Suidae</taxon>
        <taxon>Sus</taxon>
    </lineage>
</organism>
<feature type="region of interest" description="Disordered" evidence="1">
    <location>
        <begin position="1"/>
        <end position="70"/>
    </location>
</feature>
<feature type="domain" description="USP" evidence="2">
    <location>
        <begin position="1"/>
        <end position="292"/>
    </location>
</feature>
<reference evidence="4" key="1">
    <citation type="submission" date="2009-11" db="EMBL/GenBank/DDBJ databases">
        <authorList>
            <consortium name="Porcine genome sequencing project"/>
        </authorList>
    </citation>
    <scope>NUCLEOTIDE SEQUENCE [LARGE SCALE GENOMIC DNA]</scope>
    <source>
        <strain evidence="4">Duroc</strain>
    </source>
</reference>
<evidence type="ECO:0000256" key="1">
    <source>
        <dbReference type="SAM" id="MobiDB-lite"/>
    </source>
</evidence>
<proteinExistence type="predicted"/>
<dbReference type="PROSITE" id="PS50235">
    <property type="entry name" value="USP_3"/>
    <property type="match status" value="1"/>
</dbReference>
<reference evidence="3" key="4">
    <citation type="submission" date="2025-09" db="UniProtKB">
        <authorList>
            <consortium name="Ensembl"/>
        </authorList>
    </citation>
    <scope>IDENTIFICATION</scope>
</reference>
<dbReference type="STRING" id="9823.ENSSSCP00000053567"/>
<dbReference type="Pfam" id="PF00443">
    <property type="entry name" value="UCH"/>
    <property type="match status" value="1"/>
</dbReference>
<dbReference type="InterPro" id="IPR028889">
    <property type="entry name" value="USP"/>
</dbReference>
<dbReference type="CDD" id="cd02257">
    <property type="entry name" value="Peptidase_C19"/>
    <property type="match status" value="1"/>
</dbReference>